<dbReference type="AlphaFoldDB" id="A0A178M8R6"/>
<sequence length="129" mass="13673">MRVVIREVLNVGGFFAGETVTLAAQRWPDGGPEQTVTIDDAALTNVIARHLLAPGMILELQFAGDRVEQATLLGAPDYAALRAAWRQPPIRPTPTPRVLSFRCPACKVWVAATGDPPVCAVCGAAAPQS</sequence>
<name>A0A178M8R6_9CHLR</name>
<dbReference type="EMBL" id="LWQS01000058">
    <property type="protein sequence ID" value="OAN45181.1"/>
    <property type="molecule type" value="Genomic_DNA"/>
</dbReference>
<evidence type="ECO:0000313" key="1">
    <source>
        <dbReference type="EMBL" id="OAN45181.1"/>
    </source>
</evidence>
<keyword evidence="2" id="KW-1185">Reference proteome</keyword>
<evidence type="ECO:0000313" key="2">
    <source>
        <dbReference type="Proteomes" id="UP000078287"/>
    </source>
</evidence>
<dbReference type="OrthoDB" id="159269at2"/>
<comment type="caution">
    <text evidence="1">The sequence shown here is derived from an EMBL/GenBank/DDBJ whole genome shotgun (WGS) entry which is preliminary data.</text>
</comment>
<proteinExistence type="predicted"/>
<gene>
    <name evidence="1" type="ORF">A6A03_15350</name>
</gene>
<dbReference type="Proteomes" id="UP000078287">
    <property type="component" value="Unassembled WGS sequence"/>
</dbReference>
<dbReference type="STRING" id="1707952.A6A03_15350"/>
<dbReference type="RefSeq" id="WP_066787992.1">
    <property type="nucleotide sequence ID" value="NZ_LWQS01000058.1"/>
</dbReference>
<accession>A0A178M8R6</accession>
<protein>
    <submittedName>
        <fullName evidence="1">Uncharacterized protein</fullName>
    </submittedName>
</protein>
<organism evidence="1 2">
    <name type="scientific">Chloroflexus islandicus</name>
    <dbReference type="NCBI Taxonomy" id="1707952"/>
    <lineage>
        <taxon>Bacteria</taxon>
        <taxon>Bacillati</taxon>
        <taxon>Chloroflexota</taxon>
        <taxon>Chloroflexia</taxon>
        <taxon>Chloroflexales</taxon>
        <taxon>Chloroflexineae</taxon>
        <taxon>Chloroflexaceae</taxon>
        <taxon>Chloroflexus</taxon>
    </lineage>
</organism>
<reference evidence="1 2" key="1">
    <citation type="submission" date="2016-04" db="EMBL/GenBank/DDBJ databases">
        <title>Chloroflexus islandicus sp. nov., a thermophilic filamentous anoxygenic phototrophic bacterium from geyser Strokkur (Iceland).</title>
        <authorList>
            <person name="Gaisin V.A."/>
            <person name="Kalashnikov A.M."/>
            <person name="Sukhacheva M.V."/>
            <person name="Grouzdev D.S."/>
            <person name="Ivanov T.M."/>
            <person name="Kuznetsov B."/>
            <person name="Gorlenko V.M."/>
        </authorList>
    </citation>
    <scope>NUCLEOTIDE SEQUENCE [LARGE SCALE GENOMIC DNA]</scope>
    <source>
        <strain evidence="2">isl-2</strain>
    </source>
</reference>